<organism evidence="1 2">
    <name type="scientific">Candidatus Galacturonatibacter soehngenii</name>
    <dbReference type="NCBI Taxonomy" id="2307010"/>
    <lineage>
        <taxon>Bacteria</taxon>
        <taxon>Bacillati</taxon>
        <taxon>Bacillota</taxon>
        <taxon>Clostridia</taxon>
        <taxon>Lachnospirales</taxon>
        <taxon>Lachnospiraceae</taxon>
        <taxon>Candidatus Galacturonatibacter</taxon>
    </lineage>
</organism>
<evidence type="ECO:0000313" key="1">
    <source>
        <dbReference type="EMBL" id="KAB1440010.1"/>
    </source>
</evidence>
<proteinExistence type="predicted"/>
<dbReference type="PANTHER" id="PTHR30531:SF12">
    <property type="entry name" value="FLAGELLAR BIOSYNTHETIC PROTEIN FLHB"/>
    <property type="match status" value="1"/>
</dbReference>
<dbReference type="InterPro" id="IPR029025">
    <property type="entry name" value="T3SS_substrate_exporter_C"/>
</dbReference>
<dbReference type="EMBL" id="WAGX01000004">
    <property type="protein sequence ID" value="KAB1440010.1"/>
    <property type="molecule type" value="Genomic_DNA"/>
</dbReference>
<keyword evidence="1" id="KW-0969">Cilium</keyword>
<sequence>MKKSANETQSNQNKTAVALAYNPEDNAPKVIASGKGYLADKILEVASKENVPIHKDEKLSASLSSLSVGDMIPPELYEVVADVLVFIDEMDQLKRKLDLKE</sequence>
<dbReference type="Proteomes" id="UP000461768">
    <property type="component" value="Unassembled WGS sequence"/>
</dbReference>
<name>A0A7V7QN70_9FIRM</name>
<dbReference type="AlphaFoldDB" id="A0A7V7QN70"/>
<dbReference type="OrthoDB" id="9810419at2"/>
<evidence type="ECO:0000313" key="2">
    <source>
        <dbReference type="Proteomes" id="UP000461768"/>
    </source>
</evidence>
<dbReference type="GO" id="GO:0009306">
    <property type="term" value="P:protein secretion"/>
    <property type="evidence" value="ECO:0007669"/>
    <property type="project" value="InterPro"/>
</dbReference>
<accession>A0A7V7QN70</accession>
<dbReference type="RefSeq" id="WP_151143167.1">
    <property type="nucleotide sequence ID" value="NZ_WAGX01000004.1"/>
</dbReference>
<keyword evidence="2" id="KW-1185">Reference proteome</keyword>
<comment type="caution">
    <text evidence="1">The sequence shown here is derived from an EMBL/GenBank/DDBJ whole genome shotgun (WGS) entry which is preliminary data.</text>
</comment>
<dbReference type="SUPFAM" id="SSF160544">
    <property type="entry name" value="EscU C-terminal domain-like"/>
    <property type="match status" value="1"/>
</dbReference>
<dbReference type="InterPro" id="IPR006135">
    <property type="entry name" value="T3SS_substrate_exporter"/>
</dbReference>
<gene>
    <name evidence="1" type="ORF">F7O84_06425</name>
</gene>
<dbReference type="Pfam" id="PF01312">
    <property type="entry name" value="Bac_export_2"/>
    <property type="match status" value="1"/>
</dbReference>
<reference evidence="1 2" key="1">
    <citation type="submission" date="2019-09" db="EMBL/GenBank/DDBJ databases">
        <authorList>
            <person name="Valk L.C."/>
        </authorList>
    </citation>
    <scope>NUCLEOTIDE SEQUENCE [LARGE SCALE GENOMIC DNA]</scope>
    <source>
        <strain evidence="1">GalUA</strain>
    </source>
</reference>
<keyword evidence="1" id="KW-0966">Cell projection</keyword>
<keyword evidence="1" id="KW-0282">Flagellum</keyword>
<dbReference type="GO" id="GO:0005886">
    <property type="term" value="C:plasma membrane"/>
    <property type="evidence" value="ECO:0007669"/>
    <property type="project" value="TreeGrafter"/>
</dbReference>
<reference evidence="1 2" key="2">
    <citation type="submission" date="2020-02" db="EMBL/GenBank/DDBJ databases">
        <title>Candidatus Galacturonibacter soehngenii shows hetero-acetogenic catabolism of galacturonic acid but lacks a canonical carbon monoxide dehydrogenase/acetyl-CoA synthase complex.</title>
        <authorList>
            <person name="Diender M."/>
            <person name="Stouten G.R."/>
            <person name="Petersen J.F."/>
            <person name="Nielsen P.H."/>
            <person name="Dueholm M.S."/>
            <person name="Pronk J.T."/>
            <person name="Van Loosdrecht M.C.M."/>
        </authorList>
    </citation>
    <scope>NUCLEOTIDE SEQUENCE [LARGE SCALE GENOMIC DNA]</scope>
    <source>
        <strain evidence="1">GalUA</strain>
    </source>
</reference>
<dbReference type="PANTHER" id="PTHR30531">
    <property type="entry name" value="FLAGELLAR BIOSYNTHETIC PROTEIN FLHB"/>
    <property type="match status" value="1"/>
</dbReference>
<dbReference type="Gene3D" id="3.40.1690.10">
    <property type="entry name" value="secretion proteins EscU"/>
    <property type="match status" value="1"/>
</dbReference>
<protein>
    <submittedName>
        <fullName evidence="1">Flagellar biosynthesis protein FlhB</fullName>
    </submittedName>
</protein>